<protein>
    <submittedName>
        <fullName evidence="1">CLUMA_CG018571, isoform A</fullName>
    </submittedName>
</protein>
<accession>A0A1J1IZY0</accession>
<dbReference type="Proteomes" id="UP000183832">
    <property type="component" value="Unassembled WGS sequence"/>
</dbReference>
<evidence type="ECO:0000313" key="1">
    <source>
        <dbReference type="EMBL" id="CRL05632.1"/>
    </source>
</evidence>
<dbReference type="EMBL" id="CVRI01000064">
    <property type="protein sequence ID" value="CRL05632.1"/>
    <property type="molecule type" value="Genomic_DNA"/>
</dbReference>
<dbReference type="AlphaFoldDB" id="A0A1J1IZY0"/>
<evidence type="ECO:0000313" key="2">
    <source>
        <dbReference type="Proteomes" id="UP000183832"/>
    </source>
</evidence>
<organism evidence="1 2">
    <name type="scientific">Clunio marinus</name>
    <dbReference type="NCBI Taxonomy" id="568069"/>
    <lineage>
        <taxon>Eukaryota</taxon>
        <taxon>Metazoa</taxon>
        <taxon>Ecdysozoa</taxon>
        <taxon>Arthropoda</taxon>
        <taxon>Hexapoda</taxon>
        <taxon>Insecta</taxon>
        <taxon>Pterygota</taxon>
        <taxon>Neoptera</taxon>
        <taxon>Endopterygota</taxon>
        <taxon>Diptera</taxon>
        <taxon>Nematocera</taxon>
        <taxon>Chironomoidea</taxon>
        <taxon>Chironomidae</taxon>
        <taxon>Clunio</taxon>
    </lineage>
</organism>
<keyword evidence="2" id="KW-1185">Reference proteome</keyword>
<sequence>MVYVKTSDIPKKAPCDPLEGFPKEQQTTSEYNYQLHPFLWDEIRSLGHGIISFLNVGKRKKMNMNGVQSKATVLNCFTTTSLCIEKINPD</sequence>
<name>A0A1J1IZY0_9DIPT</name>
<proteinExistence type="predicted"/>
<gene>
    <name evidence="1" type="ORF">CLUMA_CG018571</name>
</gene>
<reference evidence="1 2" key="1">
    <citation type="submission" date="2015-04" db="EMBL/GenBank/DDBJ databases">
        <authorList>
            <person name="Syromyatnikov M.Y."/>
            <person name="Popov V.N."/>
        </authorList>
    </citation>
    <scope>NUCLEOTIDE SEQUENCE [LARGE SCALE GENOMIC DNA]</scope>
</reference>